<reference evidence="1 2" key="2">
    <citation type="journal article" date="2016" name="Genome Announc.">
        <title>Draft Genome Sequence of a Versatile Hydrocarbon-Degrading Bacterium, Rhodococcus pyridinivorans Strain KG-16, Collected from Oil Fields in India.</title>
        <authorList>
            <person name="Aggarwal R.K."/>
            <person name="Dawar C."/>
            <person name="Phanindranath R."/>
            <person name="Mutnuri L."/>
            <person name="Dayal A.M."/>
        </authorList>
    </citation>
    <scope>NUCLEOTIDE SEQUENCE [LARGE SCALE GENOMIC DNA]</scope>
    <source>
        <strain evidence="1 2">KG-16</strain>
    </source>
</reference>
<dbReference type="Proteomes" id="UP000053060">
    <property type="component" value="Unassembled WGS sequence"/>
</dbReference>
<proteinExistence type="predicted"/>
<sequence length="141" mass="15782">MTFTVVKAEPCLVGGFVVPGAEPGVFGESGDLTDFTLERLRLRKIRDLMAVFTCHPRVGWSAVFGYRLDDPDDLETGDSMIRVGERYAARFVPDGPSPDLYKDLWRQVEMAEKEGVINRAYTQELAVIPERGEPVLYISVV</sequence>
<evidence type="ECO:0008006" key="3">
    <source>
        <dbReference type="Google" id="ProtNLM"/>
    </source>
</evidence>
<dbReference type="AlphaFoldDB" id="A0A0V9UL56"/>
<evidence type="ECO:0000313" key="1">
    <source>
        <dbReference type="EMBL" id="KSZ58739.1"/>
    </source>
</evidence>
<organism evidence="1 2">
    <name type="scientific">Rhodococcus pyridinivorans KG-16</name>
    <dbReference type="NCBI Taxonomy" id="1441730"/>
    <lineage>
        <taxon>Bacteria</taxon>
        <taxon>Bacillati</taxon>
        <taxon>Actinomycetota</taxon>
        <taxon>Actinomycetes</taxon>
        <taxon>Mycobacteriales</taxon>
        <taxon>Nocardiaceae</taxon>
        <taxon>Rhodococcus</taxon>
    </lineage>
</organism>
<name>A0A0V9UL56_9NOCA</name>
<comment type="caution">
    <text evidence="1">The sequence shown here is derived from an EMBL/GenBank/DDBJ whole genome shotgun (WGS) entry which is preliminary data.</text>
</comment>
<accession>A0A0V9UL56</accession>
<gene>
    <name evidence="1" type="ORF">Z045_12790</name>
</gene>
<reference evidence="2" key="1">
    <citation type="submission" date="2015-01" db="EMBL/GenBank/DDBJ databases">
        <title>Draft genome sequence of Rhodococcus pyridinivorans strain KG-16, a hydrocarbon-degrading bacterium.</title>
        <authorList>
            <person name="Aggarwal R.K."/>
            <person name="Dawar C."/>
        </authorList>
    </citation>
    <scope>NUCLEOTIDE SEQUENCE [LARGE SCALE GENOMIC DNA]</scope>
    <source>
        <strain evidence="2">KG-16</strain>
    </source>
</reference>
<protein>
    <recommendedName>
        <fullName evidence="3">AraC family transcriptional regulator</fullName>
    </recommendedName>
</protein>
<dbReference type="RefSeq" id="WP_060652179.1">
    <property type="nucleotide sequence ID" value="NZ_AZXY01000005.1"/>
</dbReference>
<evidence type="ECO:0000313" key="2">
    <source>
        <dbReference type="Proteomes" id="UP000053060"/>
    </source>
</evidence>
<dbReference type="EMBL" id="AZXY01000005">
    <property type="protein sequence ID" value="KSZ58739.1"/>
    <property type="molecule type" value="Genomic_DNA"/>
</dbReference>
<dbReference type="PATRIC" id="fig|1441730.3.peg.2657"/>